<reference evidence="3 4" key="1">
    <citation type="submission" date="2020-08" db="EMBL/GenBank/DDBJ databases">
        <title>Bridging the membrane lipid divide: bacteria of the FCB group superphylum have the potential to synthesize archaeal ether lipids.</title>
        <authorList>
            <person name="Villanueva L."/>
            <person name="Von Meijenfeldt F.A.B."/>
            <person name="Westbye A.B."/>
            <person name="Yadav S."/>
            <person name="Hopmans E.C."/>
            <person name="Dutilh B.E."/>
            <person name="Sinninghe Damste J.S."/>
        </authorList>
    </citation>
    <scope>NUCLEOTIDE SEQUENCE [LARGE SCALE GENOMIC DNA]</scope>
    <source>
        <strain evidence="3">NIOZ-UU81</strain>
    </source>
</reference>
<proteinExistence type="predicted"/>
<dbReference type="NCBIfam" id="TIGR00095">
    <property type="entry name" value="16S rRNA (guanine(966)-N(2))-methyltransferase RsmD"/>
    <property type="match status" value="1"/>
</dbReference>
<gene>
    <name evidence="3" type="primary">rsmD</name>
    <name evidence="3" type="ORF">H8E79_02630</name>
</gene>
<dbReference type="EC" id="2.1.1.171" evidence="3"/>
<protein>
    <submittedName>
        <fullName evidence="3">16S rRNA (Guanine(966)-N(2))-methyltransferase RsmD</fullName>
        <ecNumber evidence="3">2.1.1.171</ecNumber>
    </submittedName>
</protein>
<dbReference type="InterPro" id="IPR004398">
    <property type="entry name" value="RNA_MeTrfase_RsmD"/>
</dbReference>
<dbReference type="CDD" id="cd02440">
    <property type="entry name" value="AdoMet_MTases"/>
    <property type="match status" value="1"/>
</dbReference>
<dbReference type="InterPro" id="IPR029063">
    <property type="entry name" value="SAM-dependent_MTases_sf"/>
</dbReference>
<dbReference type="SUPFAM" id="SSF53335">
    <property type="entry name" value="S-adenosyl-L-methionine-dependent methyltransferases"/>
    <property type="match status" value="1"/>
</dbReference>
<comment type="caution">
    <text evidence="3">The sequence shown here is derived from an EMBL/GenBank/DDBJ whole genome shotgun (WGS) entry which is preliminary data.</text>
</comment>
<keyword evidence="2 3" id="KW-0808">Transferase</keyword>
<dbReference type="PANTHER" id="PTHR43542">
    <property type="entry name" value="METHYLTRANSFERASE"/>
    <property type="match status" value="1"/>
</dbReference>
<accession>A0A8J6N972</accession>
<dbReference type="GO" id="GO:0052913">
    <property type="term" value="F:16S rRNA (guanine(966)-N(2))-methyltransferase activity"/>
    <property type="evidence" value="ECO:0007669"/>
    <property type="project" value="UniProtKB-EC"/>
</dbReference>
<sequence length="199" mass="22005">MRIISGWARGRRLFSPAPKDQQIRPTADRAREALFSILGTQVQNARILDLFAGTGALGLEAMSRGAARIVFVDLGQTALQLIKKNVAICLTGRPAHEEMIDIIRHDLSRGLTSLCNSDRLSGQFDLIFLDPPYGKGLAQKILTELASTSLIHDHTIIMAEETADITLPEQADHLHLIDQRQYGDSGFWFYRPQGQGATI</sequence>
<organism evidence="3 4">
    <name type="scientific">Candidatus Desulfatifera sulfidica</name>
    <dbReference type="NCBI Taxonomy" id="2841691"/>
    <lineage>
        <taxon>Bacteria</taxon>
        <taxon>Pseudomonadati</taxon>
        <taxon>Thermodesulfobacteriota</taxon>
        <taxon>Desulfobulbia</taxon>
        <taxon>Desulfobulbales</taxon>
        <taxon>Desulfobulbaceae</taxon>
        <taxon>Candidatus Desulfatifera</taxon>
    </lineage>
</organism>
<dbReference type="GO" id="GO:0003676">
    <property type="term" value="F:nucleic acid binding"/>
    <property type="evidence" value="ECO:0007669"/>
    <property type="project" value="InterPro"/>
</dbReference>
<dbReference type="PROSITE" id="PS00092">
    <property type="entry name" value="N6_MTASE"/>
    <property type="match status" value="1"/>
</dbReference>
<dbReference type="PANTHER" id="PTHR43542:SF1">
    <property type="entry name" value="METHYLTRANSFERASE"/>
    <property type="match status" value="1"/>
</dbReference>
<dbReference type="Pfam" id="PF03602">
    <property type="entry name" value="Cons_hypoth95"/>
    <property type="match status" value="1"/>
</dbReference>
<dbReference type="InterPro" id="IPR002052">
    <property type="entry name" value="DNA_methylase_N6_adenine_CS"/>
</dbReference>
<evidence type="ECO:0000256" key="2">
    <source>
        <dbReference type="ARBA" id="ARBA00022679"/>
    </source>
</evidence>
<evidence type="ECO:0000313" key="4">
    <source>
        <dbReference type="Proteomes" id="UP000599024"/>
    </source>
</evidence>
<dbReference type="EMBL" id="JACNLK010000027">
    <property type="protein sequence ID" value="MBC8208047.1"/>
    <property type="molecule type" value="Genomic_DNA"/>
</dbReference>
<dbReference type="Proteomes" id="UP000599024">
    <property type="component" value="Unassembled WGS sequence"/>
</dbReference>
<dbReference type="AlphaFoldDB" id="A0A8J6N972"/>
<evidence type="ECO:0000256" key="1">
    <source>
        <dbReference type="ARBA" id="ARBA00022603"/>
    </source>
</evidence>
<keyword evidence="1 3" id="KW-0489">Methyltransferase</keyword>
<evidence type="ECO:0000313" key="3">
    <source>
        <dbReference type="EMBL" id="MBC8208047.1"/>
    </source>
</evidence>
<name>A0A8J6N972_9BACT</name>
<dbReference type="PIRSF" id="PIRSF004553">
    <property type="entry name" value="CHP00095"/>
    <property type="match status" value="1"/>
</dbReference>
<dbReference type="Gene3D" id="3.40.50.150">
    <property type="entry name" value="Vaccinia Virus protein VP39"/>
    <property type="match status" value="1"/>
</dbReference>